<feature type="compositionally biased region" description="Basic and acidic residues" evidence="2">
    <location>
        <begin position="653"/>
        <end position="667"/>
    </location>
</feature>
<feature type="region of interest" description="Disordered" evidence="2">
    <location>
        <begin position="96"/>
        <end position="171"/>
    </location>
</feature>
<feature type="compositionally biased region" description="Polar residues" evidence="2">
    <location>
        <begin position="693"/>
        <end position="706"/>
    </location>
</feature>
<dbReference type="STRING" id="1109443.G4TJK0"/>
<dbReference type="SMART" id="SM00324">
    <property type="entry name" value="RhoGAP"/>
    <property type="match status" value="1"/>
</dbReference>
<gene>
    <name evidence="4" type="ORF">PIIN_05437</name>
</gene>
<dbReference type="PANTHER" id="PTHR23176">
    <property type="entry name" value="RHO/RAC/CDC GTPASE-ACTIVATING PROTEIN"/>
    <property type="match status" value="1"/>
</dbReference>
<feature type="region of interest" description="Disordered" evidence="2">
    <location>
        <begin position="599"/>
        <end position="632"/>
    </location>
</feature>
<dbReference type="Gene3D" id="1.10.555.10">
    <property type="entry name" value="Rho GTPase activation protein"/>
    <property type="match status" value="1"/>
</dbReference>
<feature type="compositionally biased region" description="Pro residues" evidence="2">
    <location>
        <begin position="815"/>
        <end position="827"/>
    </location>
</feature>
<evidence type="ECO:0000313" key="5">
    <source>
        <dbReference type="Proteomes" id="UP000007148"/>
    </source>
</evidence>
<feature type="compositionally biased region" description="Low complexity" evidence="2">
    <location>
        <begin position="682"/>
        <end position="692"/>
    </location>
</feature>
<evidence type="ECO:0000256" key="2">
    <source>
        <dbReference type="SAM" id="MobiDB-lite"/>
    </source>
</evidence>
<sequence length="934" mass="100721">MFNERLPDSEWTLRRAWKDVLEGLERESDVRGAFINSLRTDIVGPLLELKETHERSRKRIKEDVKNSLVQYNEYSENTLPRLRRTYMKRCMEADEWKHEGSARNTVTSPTTPHQPVPKPTSSTPSTPPTNNRSVYQSDAPSERGPRGRQSSIGGQGRRDRSPGGSTSFSDLAQQGDFDFSYSAYHGLTITTGRRQLNNLRTLIETKGGVGGNPKGEIALRGVRARRDADEADKEYRKGVHAMETLRLRREKILEAGYTSLETLVAETADLMVRVIERYSDNLTATNVTNSQLSTSLGSVVNIIHPIQDLQRLRQLTSKTLAAAIPKPILYCNYQVGECTDMLFGVSLVDYASSRGLRDNELPKIVSICTAEVEARGIKTEGIYRVPGRHAHVMELSLMAEKSEADFTVDKEDIHSIAALLKYYLRELPEPVFKFPIVDRVQYTEDRDKHFANNFAMIRSKIRRLPAIHQATLRAMLEHLSKVVANQKFNKMDAKNLAVIFGPVILGEEALPAGVDILTMTKDTLMEDMIANARILCDPHAGEERSSSPPLPSIPPSEIGALNSRASAPIYGSSHTVVKTLPSSTKTNLSLGTTADGVPFGESLSASSQYPPKLPPRPANRQPTRRNTISSGSVDPAALAGIAAINSNTAASRPSEDGRATGYERDRPSTGGRGPKLDTKGHSSNPSVSSTASTQRGKISASSSPARSTVPGRVGVSSVSLHTSSASGTGTSGGPSNGTNGTSANGNSGGTYLNASTTSTTGHESGGVPKKGSYSDSLLAEPAVLMYQAQADEEEVQPITPVPAPVLRKGNGGNPGPGPTPVTPPLPPATSTAPRFPSSSTSPPTSPSTQTPTRQRAQEREKAQEKETEREQDPPGPFSAYAANVGVGHGNVYGGDAGEVEVDYPGSPDTSALEFRTAENTPIHSPKEELASFTK</sequence>
<feature type="compositionally biased region" description="Low complexity" evidence="2">
    <location>
        <begin position="755"/>
        <end position="766"/>
    </location>
</feature>
<dbReference type="CDD" id="cd00159">
    <property type="entry name" value="RhoGAP"/>
    <property type="match status" value="1"/>
</dbReference>
<dbReference type="InterPro" id="IPR050729">
    <property type="entry name" value="Rho-GAP"/>
</dbReference>
<reference evidence="4 5" key="1">
    <citation type="journal article" date="2011" name="PLoS Pathog.">
        <title>Endophytic Life Strategies Decoded by Genome and Transcriptome Analyses of the Mutualistic Root Symbiont Piriformospora indica.</title>
        <authorList>
            <person name="Zuccaro A."/>
            <person name="Lahrmann U."/>
            <person name="Guldener U."/>
            <person name="Langen G."/>
            <person name="Pfiffi S."/>
            <person name="Biedenkopf D."/>
            <person name="Wong P."/>
            <person name="Samans B."/>
            <person name="Grimm C."/>
            <person name="Basiewicz M."/>
            <person name="Murat C."/>
            <person name="Martin F."/>
            <person name="Kogel K.H."/>
        </authorList>
    </citation>
    <scope>NUCLEOTIDE SEQUENCE [LARGE SCALE GENOMIC DNA]</scope>
    <source>
        <strain evidence="4 5">DSM 11827</strain>
    </source>
</reference>
<feature type="compositionally biased region" description="Polar residues" evidence="2">
    <location>
        <begin position="130"/>
        <end position="139"/>
    </location>
</feature>
<feature type="compositionally biased region" description="Low complexity" evidence="2">
    <location>
        <begin position="713"/>
        <end position="728"/>
    </location>
</feature>
<dbReference type="Gene3D" id="1.20.1270.60">
    <property type="entry name" value="Arfaptin homology (AH) domain/BAR domain"/>
    <property type="match status" value="2"/>
</dbReference>
<evidence type="ECO:0000313" key="4">
    <source>
        <dbReference type="EMBL" id="CCA71500.1"/>
    </source>
</evidence>
<dbReference type="SUPFAM" id="SSF48350">
    <property type="entry name" value="GTPase activation domain, GAP"/>
    <property type="match status" value="1"/>
</dbReference>
<dbReference type="eggNOG" id="KOG1450">
    <property type="taxonomic scope" value="Eukaryota"/>
</dbReference>
<dbReference type="GO" id="GO:0007165">
    <property type="term" value="P:signal transduction"/>
    <property type="evidence" value="ECO:0007669"/>
    <property type="project" value="InterPro"/>
</dbReference>
<dbReference type="HOGENOM" id="CLU_008682_1_1_1"/>
<dbReference type="SUPFAM" id="SSF103657">
    <property type="entry name" value="BAR/IMD domain-like"/>
    <property type="match status" value="1"/>
</dbReference>
<dbReference type="EMBL" id="CAFZ01000122">
    <property type="protein sequence ID" value="CCA71500.1"/>
    <property type="molecule type" value="Genomic_DNA"/>
</dbReference>
<feature type="region of interest" description="Disordered" evidence="2">
    <location>
        <begin position="788"/>
        <end position="934"/>
    </location>
</feature>
<organism evidence="4 5">
    <name type="scientific">Serendipita indica (strain DSM 11827)</name>
    <name type="common">Root endophyte fungus</name>
    <name type="synonym">Piriformospora indica</name>
    <dbReference type="NCBI Taxonomy" id="1109443"/>
    <lineage>
        <taxon>Eukaryota</taxon>
        <taxon>Fungi</taxon>
        <taxon>Dikarya</taxon>
        <taxon>Basidiomycota</taxon>
        <taxon>Agaricomycotina</taxon>
        <taxon>Agaricomycetes</taxon>
        <taxon>Sebacinales</taxon>
        <taxon>Serendipitaceae</taxon>
        <taxon>Serendipita</taxon>
    </lineage>
</organism>
<feature type="compositionally biased region" description="Gly residues" evidence="2">
    <location>
        <begin position="886"/>
        <end position="896"/>
    </location>
</feature>
<feature type="compositionally biased region" description="Basic and acidic residues" evidence="2">
    <location>
        <begin position="855"/>
        <end position="872"/>
    </location>
</feature>
<feature type="compositionally biased region" description="Basic and acidic residues" evidence="2">
    <location>
        <begin position="924"/>
        <end position="934"/>
    </location>
</feature>
<feature type="region of interest" description="Disordered" evidence="2">
    <location>
        <begin position="539"/>
        <end position="558"/>
    </location>
</feature>
<dbReference type="InterPro" id="IPR000198">
    <property type="entry name" value="RhoGAP_dom"/>
</dbReference>
<dbReference type="OrthoDB" id="79452at2759"/>
<feature type="region of interest" description="Disordered" evidence="2">
    <location>
        <begin position="644"/>
        <end position="774"/>
    </location>
</feature>
<dbReference type="InterPro" id="IPR027267">
    <property type="entry name" value="AH/BAR_dom_sf"/>
</dbReference>
<protein>
    <recommendedName>
        <fullName evidence="3">Rho-GAP domain-containing protein</fullName>
    </recommendedName>
</protein>
<proteinExistence type="predicted"/>
<dbReference type="GO" id="GO:0005737">
    <property type="term" value="C:cytoplasm"/>
    <property type="evidence" value="ECO:0007669"/>
    <property type="project" value="TreeGrafter"/>
</dbReference>
<keyword evidence="5" id="KW-1185">Reference proteome</keyword>
<dbReference type="AlphaFoldDB" id="G4TJK0"/>
<feature type="compositionally biased region" description="Polar residues" evidence="2">
    <location>
        <begin position="620"/>
        <end position="632"/>
    </location>
</feature>
<dbReference type="InterPro" id="IPR008936">
    <property type="entry name" value="Rho_GTPase_activation_prot"/>
</dbReference>
<feature type="compositionally biased region" description="Polar residues" evidence="2">
    <location>
        <begin position="102"/>
        <end position="111"/>
    </location>
</feature>
<feature type="domain" description="Rho-GAP" evidence="3">
    <location>
        <begin position="345"/>
        <end position="536"/>
    </location>
</feature>
<dbReference type="InParanoid" id="G4TJK0"/>
<dbReference type="Proteomes" id="UP000007148">
    <property type="component" value="Unassembled WGS sequence"/>
</dbReference>
<comment type="caution">
    <text evidence="4">The sequence shown here is derived from an EMBL/GenBank/DDBJ whole genome shotgun (WGS) entry which is preliminary data.</text>
</comment>
<evidence type="ECO:0000259" key="3">
    <source>
        <dbReference type="PROSITE" id="PS50238"/>
    </source>
</evidence>
<dbReference type="GO" id="GO:0005096">
    <property type="term" value="F:GTPase activator activity"/>
    <property type="evidence" value="ECO:0007669"/>
    <property type="project" value="UniProtKB-KW"/>
</dbReference>
<evidence type="ECO:0000256" key="1">
    <source>
        <dbReference type="ARBA" id="ARBA00022468"/>
    </source>
</evidence>
<dbReference type="Pfam" id="PF00620">
    <property type="entry name" value="RhoGAP"/>
    <property type="match status" value="1"/>
</dbReference>
<accession>G4TJK0</accession>
<feature type="compositionally biased region" description="Low complexity" evidence="2">
    <location>
        <begin position="828"/>
        <end position="854"/>
    </location>
</feature>
<dbReference type="PANTHER" id="PTHR23176:SF134">
    <property type="entry name" value="RHO-TYPE GTPASE-ACTIVATING PROTEIN"/>
    <property type="match status" value="1"/>
</dbReference>
<dbReference type="PROSITE" id="PS50238">
    <property type="entry name" value="RHOGAP"/>
    <property type="match status" value="1"/>
</dbReference>
<keyword evidence="1" id="KW-0343">GTPase activation</keyword>
<feature type="compositionally biased region" description="Low complexity" evidence="2">
    <location>
        <begin position="736"/>
        <end position="745"/>
    </location>
</feature>
<name>G4TJK0_SERID</name>
<dbReference type="OMA" id="HEGSARN"/>